<feature type="region of interest" description="Disordered" evidence="2">
    <location>
        <begin position="607"/>
        <end position="626"/>
    </location>
</feature>
<dbReference type="Pfam" id="PF21109">
    <property type="entry name" value="Stonustoxin_helical"/>
    <property type="match status" value="1"/>
</dbReference>
<dbReference type="InterPro" id="IPR036116">
    <property type="entry name" value="FN3_sf"/>
</dbReference>
<evidence type="ECO:0000259" key="4">
    <source>
        <dbReference type="PROSITE" id="PS51717"/>
    </source>
</evidence>
<dbReference type="InterPro" id="IPR052986">
    <property type="entry name" value="VLIG_GTPase"/>
</dbReference>
<evidence type="ECO:0000259" key="3">
    <source>
        <dbReference type="PROSITE" id="PS50853"/>
    </source>
</evidence>
<dbReference type="PANTHER" id="PTHR14819">
    <property type="entry name" value="GTP-BINDING"/>
    <property type="match status" value="1"/>
</dbReference>
<dbReference type="InterPro" id="IPR048997">
    <property type="entry name" value="Stonustoxin-like_helical"/>
</dbReference>
<name>A0A9J7Z5C5_CYPCA</name>
<evidence type="ECO:0000313" key="5">
    <source>
        <dbReference type="Ensembl" id="ENSCCRP00000126158.1"/>
    </source>
</evidence>
<proteinExistence type="inferred from homology"/>
<dbReference type="InterPro" id="IPR003961">
    <property type="entry name" value="FN3_dom"/>
</dbReference>
<protein>
    <recommendedName>
        <fullName evidence="7">Interferon-induced very large GTPase 1-like</fullName>
    </recommendedName>
</protein>
<accession>A0A9J7Z5C5</accession>
<dbReference type="PROSITE" id="PS50853">
    <property type="entry name" value="FN3"/>
    <property type="match status" value="1"/>
</dbReference>
<dbReference type="Pfam" id="PF18078">
    <property type="entry name" value="Thioredoxin_11"/>
    <property type="match status" value="1"/>
</dbReference>
<dbReference type="OMA" id="THEWERA"/>
<reference evidence="5" key="1">
    <citation type="submission" date="2025-08" db="UniProtKB">
        <authorList>
            <consortium name="Ensembl"/>
        </authorList>
    </citation>
    <scope>IDENTIFICATION</scope>
</reference>
<evidence type="ECO:0008006" key="7">
    <source>
        <dbReference type="Google" id="ProtNLM"/>
    </source>
</evidence>
<dbReference type="Pfam" id="PF25974">
    <property type="entry name" value="URGCP_9th"/>
    <property type="match status" value="1"/>
</dbReference>
<feature type="compositionally biased region" description="Acidic residues" evidence="2">
    <location>
        <begin position="614"/>
        <end position="626"/>
    </location>
</feature>
<feature type="domain" description="Fibronectin type-III" evidence="3">
    <location>
        <begin position="437"/>
        <end position="529"/>
    </location>
</feature>
<dbReference type="Gene3D" id="2.60.40.10">
    <property type="entry name" value="Immunoglobulins"/>
    <property type="match status" value="1"/>
</dbReference>
<dbReference type="InterPro" id="IPR013783">
    <property type="entry name" value="Ig-like_fold"/>
</dbReference>
<dbReference type="InterPro" id="IPR027417">
    <property type="entry name" value="P-loop_NTPase"/>
</dbReference>
<dbReference type="Ensembl" id="ENSCCRT00000119706.1">
    <property type="protein sequence ID" value="ENSCCRP00000126158.1"/>
    <property type="gene ID" value="ENSCCRG00000076459.1"/>
</dbReference>
<evidence type="ECO:0000256" key="1">
    <source>
        <dbReference type="ARBA" id="ARBA00006828"/>
    </source>
</evidence>
<comment type="similarity">
    <text evidence="1">Belongs to the TRAFAC class dynamin-like GTPase superfamily. Very large inducible GTPase (VLIG) family.</text>
</comment>
<sequence length="2077" mass="237463">MNIDGSLKLSLLSGLVNVSGAAKYLSDTKKSFKQQRLTLHYHSTTKFEALTMNHLASGNIGYYEVFDNDTATHVVTAVLYGANACFVFDREVSSDEDKSTVEGEVKAAFEKLKGISIGAQIDLNMNENQKTAVQKFSCMFYGDFQLPSNPASFEDALRVFADLPKLMGDNKELAVPLRVWLYPLDKLHSSAAKLQKEIHTSLIRNLESVIECLNITEMKCSDLLKDAPSLAFAGFRNKIMHMKQNCSAYKLSVMKKIGSLLPKIRGDMEKETALIDLLRHHDECPFTGSDLEQWMKEKETESLTIKSLLRQLNDSGVKVEDNLDEILMDLDVENVVSYTFTSFEWPDVLLSKQKAFLSLTAKDNNDGNAPDPEQKTVFTTNVKMTMRRNLTIFKNLIKSNTCKSTKFIVASKEMKNLPGSCILLYENGSEEATCFTPPLKPACSVSEHITSDRVVITVSPSGPATEELRLLYKMKEGKDWKYQSVLQGQSPVTLTDLRPDTEYEVRCAAVGKLNYTVDGDVIRVTTHPNKSREGRKPEFSKDKNIMKKLLENLGLADYYDKKLTLHTVLQINKTSITDVPVQSLSDLPWLFLKRLMMLQSTARSVKCSSSAGTEDSESEDDQEAESDCPQSVNALDVLTAVFLCSDSFLQQEMIMKMCMCQFAVPLLLPNIENNQITLMLWAMRDIVKKYRPQSLSDPSGFVEERISLSEMPLVSFVRLGRCNISKSEILNKLLSNPQQYTETFVHFNMDCGNISKKISNGLVEISWYLPCGNKYIDVFPEPVAIANLRGDIQSFETQYTFLCEASVSVFVFFEPQFLDSQLISVPSQRHIPQLFFVGDSSNEIIKATVNELKLKKSNFIFKAKQNDAELVGKIKSKLQDAIKDNNHKMSVVRLAEIAHNLGILVDEDAEECQRAKARADEITSKINDIVQFKEEKLPLQGEILVKLAKIEKEECRLKKVGDKSIEDYKNELQIEKRKLREEQYRTEMSTTIGCFISTISSPERAYFLKWLRINLKNRSHEVQPKLRELYKQKCQDVCKNKTEIAELDKKISNSSLGVEHFIREMSQLYEAAVSLSEDAQQLEHLPKLCAQLLLDGFSLELLDGDSSNIPEKWLSGLFSELNTLVEPNNKIMVVTVLGVQSSGKSTLLNTMFGVQFAVSSGRCTKGAFMQLIKVTDDCKAELSCDYIVIIDTEGLKSPELAQLDNSHEHDNELATLVVGLSDVTIVNIAMENSTDMKDILQIIVHAFLRMKEIGKKHKCLFVHQSVSDVSAHDSNMRDRKFLLEHLDEMTQAAANMENKLDFKKFTDVMNYDTETGDHYIPGLWHGNPPMAPVSIGYSESVYDLKKDLMKIFRCHKPSSIIEFLRWTKDLWTAVKFEKFIFSFKNSLVADAYIKLCAEYNTWDWTLRKQMHTWALEAERKILNYGKYENSEKCNTEDFHYHLLQEAESELSKGQDEIIAKIKSYYEQGEGHVELVESYRQDFINSAKSLKNELSNSITNKLDAALSRQNGMMKVEGIKTTNMEKFEKKVLDLLKVCRENKSDMSDSMLDEAFEKMWQETLRTLPCKGLEKQDIKAKVFLHVSKNLQSRGSSLAQKLDEVKDLNNYGQQKFVAGKDKNLFHIFTMFLSKNQTNKAQEISDNLISDCWKFVNVKKQSKDDYDDTYIREILNMIDEKLKAHEDLKRNEDFELSLKLHISGFSCREFQDIHNKFIQENNPRTALENAKQSYHSDFIACYHKRDQCQKKADEFMRKCLTPALESYISEVLGTEMADKMMIGENAAIFKTPMSLNNSVLRKLLEESKFETYLLFIESYETYVKGFILDKVREHFTPERMFKLEEKLLDDVILKITQAIEEAEQDLKNSDIKKFIQDICKQLENNLVFPKDAVDKISTLNNANPQKIAECLQCSVKDMKNSLKVIYKERDFESQIDCLVNKPQDVLFNQVQGCKEQCPFCKAPCEAGGEVHTKHIVLIHRPEGLGCYRFHNSEKLVTDICTSLVYSNTKFKCHDTNDQWHPYREYKKIYPDWRIDPDPTVRATLYWKYVMAEFSDKFAQEYNAKPADVSSWKNITKGQVEESLN</sequence>
<dbReference type="PANTHER" id="PTHR14819:SF9">
    <property type="entry name" value="UP-REGULATOR OF CELL PROLIFERATION-LIKE"/>
    <property type="match status" value="1"/>
</dbReference>
<dbReference type="InterPro" id="IPR030383">
    <property type="entry name" value="G_VLIG_dom"/>
</dbReference>
<dbReference type="PROSITE" id="PS51717">
    <property type="entry name" value="G_VLIG"/>
    <property type="match status" value="1"/>
</dbReference>
<organism evidence="5 6">
    <name type="scientific">Cyprinus carpio carpio</name>
    <dbReference type="NCBI Taxonomy" id="630221"/>
    <lineage>
        <taxon>Eukaryota</taxon>
        <taxon>Metazoa</taxon>
        <taxon>Chordata</taxon>
        <taxon>Craniata</taxon>
        <taxon>Vertebrata</taxon>
        <taxon>Euteleostomi</taxon>
        <taxon>Actinopterygii</taxon>
        <taxon>Neopterygii</taxon>
        <taxon>Teleostei</taxon>
        <taxon>Ostariophysi</taxon>
        <taxon>Cypriniformes</taxon>
        <taxon>Cyprinidae</taxon>
        <taxon>Cyprininae</taxon>
        <taxon>Cyprinus</taxon>
    </lineage>
</organism>
<dbReference type="CDD" id="cd00063">
    <property type="entry name" value="FN3"/>
    <property type="match status" value="1"/>
</dbReference>
<dbReference type="InterPro" id="IPR058641">
    <property type="entry name" value="GVIN1_dom"/>
</dbReference>
<dbReference type="GeneTree" id="ENSGT00940000154390"/>
<feature type="domain" description="VLIG-type G" evidence="4">
    <location>
        <begin position="1128"/>
        <end position="1371"/>
    </location>
</feature>
<dbReference type="SUPFAM" id="SSF49265">
    <property type="entry name" value="Fibronectin type III"/>
    <property type="match status" value="1"/>
</dbReference>
<keyword evidence="6" id="KW-1185">Reference proteome</keyword>
<dbReference type="Proteomes" id="UP001108240">
    <property type="component" value="Unplaced"/>
</dbReference>
<evidence type="ECO:0000256" key="2">
    <source>
        <dbReference type="SAM" id="MobiDB-lite"/>
    </source>
</evidence>
<dbReference type="GO" id="GO:0003924">
    <property type="term" value="F:GTPase activity"/>
    <property type="evidence" value="ECO:0007669"/>
    <property type="project" value="InterPro"/>
</dbReference>
<dbReference type="SUPFAM" id="SSF52540">
    <property type="entry name" value="P-loop containing nucleoside triphosphate hydrolases"/>
    <property type="match status" value="1"/>
</dbReference>
<dbReference type="InterPro" id="IPR040581">
    <property type="entry name" value="Thioredoxin_11"/>
</dbReference>
<dbReference type="InterPro" id="IPR057365">
    <property type="entry name" value="URGCP"/>
</dbReference>
<reference evidence="5" key="2">
    <citation type="submission" date="2025-09" db="UniProtKB">
        <authorList>
            <consortium name="Ensembl"/>
        </authorList>
    </citation>
    <scope>IDENTIFICATION</scope>
</reference>
<dbReference type="Gene3D" id="3.40.50.300">
    <property type="entry name" value="P-loop containing nucleotide triphosphate hydrolases"/>
    <property type="match status" value="1"/>
</dbReference>
<dbReference type="Pfam" id="PF25496">
    <property type="entry name" value="URGCP"/>
    <property type="match status" value="1"/>
</dbReference>
<dbReference type="Pfam" id="PF25683">
    <property type="entry name" value="URGCP_GTPase"/>
    <property type="match status" value="1"/>
</dbReference>
<evidence type="ECO:0000313" key="6">
    <source>
        <dbReference type="Proteomes" id="UP001108240"/>
    </source>
</evidence>
<dbReference type="GO" id="GO:0005525">
    <property type="term" value="F:GTP binding"/>
    <property type="evidence" value="ECO:0007669"/>
    <property type="project" value="InterPro"/>
</dbReference>